<dbReference type="Proteomes" id="UP000054485">
    <property type="component" value="Unassembled WGS sequence"/>
</dbReference>
<reference evidence="1 2" key="1">
    <citation type="submission" date="2014-04" db="EMBL/GenBank/DDBJ databases">
        <authorList>
            <consortium name="DOE Joint Genome Institute"/>
            <person name="Kuo A."/>
            <person name="Ruytinx J."/>
            <person name="Rineau F."/>
            <person name="Colpaert J."/>
            <person name="Kohler A."/>
            <person name="Nagy L.G."/>
            <person name="Floudas D."/>
            <person name="Copeland A."/>
            <person name="Barry K.W."/>
            <person name="Cichocki N."/>
            <person name="Veneault-Fourrey C."/>
            <person name="LaButti K."/>
            <person name="Lindquist E.A."/>
            <person name="Lipzen A."/>
            <person name="Lundell T."/>
            <person name="Morin E."/>
            <person name="Murat C."/>
            <person name="Sun H."/>
            <person name="Tunlid A."/>
            <person name="Henrissat B."/>
            <person name="Grigoriev I.V."/>
            <person name="Hibbett D.S."/>
            <person name="Martin F."/>
            <person name="Nordberg H.P."/>
            <person name="Cantor M.N."/>
            <person name="Hua S.X."/>
        </authorList>
    </citation>
    <scope>NUCLEOTIDE SEQUENCE [LARGE SCALE GENOMIC DNA]</scope>
    <source>
        <strain evidence="1 2">UH-Slu-Lm8-n1</strain>
    </source>
</reference>
<reference evidence="2" key="2">
    <citation type="submission" date="2015-01" db="EMBL/GenBank/DDBJ databases">
        <title>Evolutionary Origins and Diversification of the Mycorrhizal Mutualists.</title>
        <authorList>
            <consortium name="DOE Joint Genome Institute"/>
            <consortium name="Mycorrhizal Genomics Consortium"/>
            <person name="Kohler A."/>
            <person name="Kuo A."/>
            <person name="Nagy L.G."/>
            <person name="Floudas D."/>
            <person name="Copeland A."/>
            <person name="Barry K.W."/>
            <person name="Cichocki N."/>
            <person name="Veneault-Fourrey C."/>
            <person name="LaButti K."/>
            <person name="Lindquist E.A."/>
            <person name="Lipzen A."/>
            <person name="Lundell T."/>
            <person name="Morin E."/>
            <person name="Murat C."/>
            <person name="Riley R."/>
            <person name="Ohm R."/>
            <person name="Sun H."/>
            <person name="Tunlid A."/>
            <person name="Henrissat B."/>
            <person name="Grigoriev I.V."/>
            <person name="Hibbett D.S."/>
            <person name="Martin F."/>
        </authorList>
    </citation>
    <scope>NUCLEOTIDE SEQUENCE [LARGE SCALE GENOMIC DNA]</scope>
    <source>
        <strain evidence="2">UH-Slu-Lm8-n1</strain>
    </source>
</reference>
<dbReference type="HOGENOM" id="CLU_2887322_0_0_1"/>
<evidence type="ECO:0000313" key="1">
    <source>
        <dbReference type="EMBL" id="KIK40037.1"/>
    </source>
</evidence>
<dbReference type="AlphaFoldDB" id="A0A0D0B0G4"/>
<dbReference type="OrthoDB" id="3227712at2759"/>
<name>A0A0D0B0G4_9AGAM</name>
<organism evidence="1 2">
    <name type="scientific">Suillus luteus UH-Slu-Lm8-n1</name>
    <dbReference type="NCBI Taxonomy" id="930992"/>
    <lineage>
        <taxon>Eukaryota</taxon>
        <taxon>Fungi</taxon>
        <taxon>Dikarya</taxon>
        <taxon>Basidiomycota</taxon>
        <taxon>Agaricomycotina</taxon>
        <taxon>Agaricomycetes</taxon>
        <taxon>Agaricomycetidae</taxon>
        <taxon>Boletales</taxon>
        <taxon>Suillineae</taxon>
        <taxon>Suillaceae</taxon>
        <taxon>Suillus</taxon>
    </lineage>
</organism>
<gene>
    <name evidence="1" type="ORF">CY34DRAFT_88114</name>
</gene>
<evidence type="ECO:0000313" key="2">
    <source>
        <dbReference type="Proteomes" id="UP000054485"/>
    </source>
</evidence>
<protein>
    <submittedName>
        <fullName evidence="1">Unplaced genomic scaffold CY34scaffold_187, whole genome shotgun sequence</fullName>
    </submittedName>
</protein>
<keyword evidence="2" id="KW-1185">Reference proteome</keyword>
<sequence>MLIVEKIADRCKQPPKSLSEAHKYSEESAFWESAMLEKLASLQEKGTGVLVPLPPGRKAVWLR</sequence>
<dbReference type="InParanoid" id="A0A0D0B0G4"/>
<dbReference type="EMBL" id="KN835318">
    <property type="protein sequence ID" value="KIK40037.1"/>
    <property type="molecule type" value="Genomic_DNA"/>
</dbReference>
<proteinExistence type="predicted"/>
<accession>A0A0D0B0G4</accession>